<feature type="compositionally biased region" description="Basic and acidic residues" evidence="1">
    <location>
        <begin position="331"/>
        <end position="342"/>
    </location>
</feature>
<feature type="region of interest" description="Disordered" evidence="1">
    <location>
        <begin position="328"/>
        <end position="370"/>
    </location>
</feature>
<feature type="region of interest" description="Disordered" evidence="1">
    <location>
        <begin position="141"/>
        <end position="161"/>
    </location>
</feature>
<dbReference type="EMBL" id="LN714479">
    <property type="protein sequence ID" value="CEL65374.1"/>
    <property type="molecule type" value="Genomic_DNA"/>
</dbReference>
<feature type="region of interest" description="Disordered" evidence="1">
    <location>
        <begin position="1"/>
        <end position="26"/>
    </location>
</feature>
<feature type="region of interest" description="Disordered" evidence="1">
    <location>
        <begin position="2455"/>
        <end position="2474"/>
    </location>
</feature>
<proteinExistence type="predicted"/>
<dbReference type="VEuPathDB" id="ToxoDB:NCLIV_012240"/>
<dbReference type="RefSeq" id="XP_003881459.1">
    <property type="nucleotide sequence ID" value="XM_003881410.1"/>
</dbReference>
<feature type="region of interest" description="Disordered" evidence="1">
    <location>
        <begin position="2057"/>
        <end position="2091"/>
    </location>
</feature>
<reference evidence="2" key="1">
    <citation type="submission" date="2011-02" db="EMBL/GenBank/DDBJ databases">
        <authorList>
            <person name="Aslett M."/>
        </authorList>
    </citation>
    <scope>NUCLEOTIDE SEQUENCE</scope>
    <source>
        <strain evidence="2">Liverpool</strain>
    </source>
</reference>
<dbReference type="OrthoDB" id="331754at2759"/>
<feature type="region of interest" description="Disordered" evidence="1">
    <location>
        <begin position="1449"/>
        <end position="1498"/>
    </location>
</feature>
<feature type="compositionally biased region" description="Low complexity" evidence="1">
    <location>
        <begin position="142"/>
        <end position="155"/>
    </location>
</feature>
<feature type="region of interest" description="Disordered" evidence="1">
    <location>
        <begin position="428"/>
        <end position="510"/>
    </location>
</feature>
<dbReference type="Proteomes" id="UP000007494">
    <property type="component" value="Chromosome V"/>
</dbReference>
<feature type="compositionally biased region" description="Polar residues" evidence="1">
    <location>
        <begin position="2229"/>
        <end position="2242"/>
    </location>
</feature>
<feature type="compositionally biased region" description="Basic and acidic residues" evidence="1">
    <location>
        <begin position="2312"/>
        <end position="2321"/>
    </location>
</feature>
<feature type="compositionally biased region" description="Basic and acidic residues" evidence="1">
    <location>
        <begin position="432"/>
        <end position="446"/>
    </location>
</feature>
<feature type="compositionally biased region" description="Basic and acidic residues" evidence="1">
    <location>
        <begin position="874"/>
        <end position="912"/>
    </location>
</feature>
<evidence type="ECO:0000313" key="3">
    <source>
        <dbReference type="EMBL" id="CEL65374.1"/>
    </source>
</evidence>
<feature type="region of interest" description="Disordered" evidence="1">
    <location>
        <begin position="1122"/>
        <end position="1150"/>
    </location>
</feature>
<feature type="compositionally biased region" description="Basic and acidic residues" evidence="1">
    <location>
        <begin position="457"/>
        <end position="484"/>
    </location>
</feature>
<evidence type="ECO:0000313" key="2">
    <source>
        <dbReference type="EMBL" id="CBZ51426.1"/>
    </source>
</evidence>
<keyword evidence="4" id="KW-1185">Reference proteome</keyword>
<feature type="compositionally biased region" description="Basic and acidic residues" evidence="1">
    <location>
        <begin position="722"/>
        <end position="737"/>
    </location>
</feature>
<name>F0VCR1_NEOCL</name>
<evidence type="ECO:0000256" key="1">
    <source>
        <dbReference type="SAM" id="MobiDB-lite"/>
    </source>
</evidence>
<sequence>MTPPAVMGQKKSPSSSVEKPFEGDCEGSIPSAGAHGSFVTVWRQAVERGGALRPSSGCLRPSPDGRYLACSTGGTSLCILDAVAVTDPARRLPFSGHGSAVVSVLRPLHHPPPPSNPPNVACSTSPSSSCCHGKARAAAPETDASSSAGVVSTSRSRGHRGATAEVFRMLRGASEDPGNRRFRSYCWSPPLLSRYNPRPEQPHLDLSACLLCTATRDGSIALWGVPEGRSPIPRSLALLSDLSEIWNASLRRAAEPTRAAQSGGGRGQPEPSAEGSILNVKNASRSQPLCYWWTVCAEAEASTGDAGEENPVGCGAVDLCGEAAAAGGHATADERVRRHEPGRVPSRADGGARGEPACGATPQHEGGSAPSPRMPVFGEGGVFVLGACANLVRILAWKEPLVAFSSSAALPVLLRLGRKSRCARLSLADSSLEQKRSESARSESAPHAEASGSQADDAVRARCCRASERENGSPHRSARSEPERSGSSAFAGDAGVERDAAGSSQPKGDLQVEAETVRGCICAVAGPHAISVFWLSNRRTALEFCADREADLQRRANEDSLDSAHPTRGVWNRPEGPQEGMERQQATADAVGCVQRTLRRDGGCSLAQTGHEARASAAMSEDCPTPAANMKAGKRRKVSQRGSGGRTSGTGGPWRAAAEQTDEEGEDGQEGQEGGGTSPAVGVQGGKERAGVASLTEGGGSRRDPREKKDRRGKRGASLEPVDEREKADAENADQIRRASSKATASAPPDAKAKRPVRACRSRATFRVVDSDDASSDSGNSDEAREDALGGPRSAARRKGSEGVKRPTRKGRSKAEERSQVRGPARKRKRKMSSDDDLYHAESSPESSSDEDDLEEESLDDGSDVGQEDSDEEDRGRSARKNGRESVKGRKTSAHKESKAAARTKGFAESHHPTQRNLAGSESPQPRTWRQLASAAQHAEAQRLLSAAVTSAPQQEGTRRGRNEETDAREPFALLVQVLLMPGSSKNSKDSPLSWEPNWRQAISDIALTPLTAESTSLLHRNRSTPEEETVESVETVFHFQVLATTCNGSLLAFPCGLVVRSRESRLAGSVPRDDAVIQIVRCTAAPPQLLLSSLGVPAVHLHVQPFLPFFGRGTSRFAGSQLARASHPTPSRGAAFGKAADNEQGRRMPRRAVVGDGTHAREVTLGAAPWLWAVCACGELVRAVVFDGHRWMGAPQNGWPKRSTHLRAGRFEDQTNAGKPCLDAHSPSGRPDGFSIPPAREANGTFLPVQRAGEVSRRGLPAKPSDRGGVPVVTSFVSLVPLNHVPANVWDAVSPFLPALQCRTAPNFSPVERNAWLPQASLLAVDSSGVTVTFVLGSLSRGPHTSPPGSHRGHAPAVDLCWTLVRLTQSTGSVAETAGEGSLLHPLACGARRPRHKLAETHTLGDEDRCGSRPCGLESRVGAAGSAEQTPSIAAVYAAAAREAGFRVDADSPPGTSDEETHVRRELRGSRNERGSLREEAGARERNGGPYGGGEPTVFDDGKNLGVLLSEMRGRSAHQLQVMQQLGKLRPRSMQGQDQRLHRSGGASCGRSTVLGLTVSSSGAVLFSLTLHQQVYVHVAVAPMAVSATELLLTAWQRHCQQARAALFALLLQFPLKSSVLPEIAVKTVPGPCEARHTVPGSEQRNAPPSPEACSDGGNGDGAPCCFGGTQVAFDGADTQSSFPSGSRGAALPPSLPRASLEFVDSVSLWELAFFLHGPTQPAWSAMSSLASDPRPAAAPKRRQGQQSSGVASRLTWEDAELEEELSTDLLHDRESVDGFSGDEESLGRCVYRSSNGLASEGGEWAFGNWATEWTGKLGAEATGRADISPRFSHQCDGPGGGWDGRDLMQRWLCQRTTGLRMLEDGSVSWGASVKPEDVPSVAADLLRTAFLQALSQCSSDGLASAACLDEATGSVDDLVERQPNSAQRETAAAAVHGVDDCSFARCDDACAVRSSLSQEASEENSKCSLPPPEVDMRGRVLLGALLLAADSMADTFSFQRRLLTIVQRAGLAALAAPSSTGAERLAPLTCLLRHLRQGVDGLKLHSSGSFTVASAHDTSAASQAGRGEESASRGRDRETPPRPDSGAATTAVGELGCEAQESYSEKHQQCVHNCQVRRWAGLLWHWERVMDLASAWLSTVAATGGGQSGRATLRCEANAPTGDPFDASTGSAHHVAESHMRAVDRVFLLQRLAAVSSLCQPPPVCHPFSSRGAEHVARMHRGRYTPSISPTLVESPQAGSPSRDLGMAKTIVPSHASSSSTAKTAARRAAAGETVGMVERRKAAFDLPRKLRGALVDVLNHFWKCSSSKKETCSRDSHEGNPLSGSQQLSSKCLRGQRGAYSGAFRITLQFPDLFQVPRLEDNASGGGPSAPDWPRREKPSVVGEREKTFAHGLPGISPGVDGLQTSGEIDSEVNIENVEEGTASVKALYLCLICGTQAELVLFRRTEDNARRHEPDLLSPGPPGQNANRREGWVGADGCLATSCGTPPARDAADAGRQGKLRGVQEASRQAIWLQIGSALSGGGAAFSCPLCRGDLCRAD</sequence>
<feature type="compositionally biased region" description="Gly residues" evidence="1">
    <location>
        <begin position="642"/>
        <end position="652"/>
    </location>
</feature>
<dbReference type="GeneID" id="13440426"/>
<feature type="region of interest" description="Disordered" evidence="1">
    <location>
        <begin position="556"/>
        <end position="589"/>
    </location>
</feature>
<feature type="region of interest" description="Disordered" evidence="1">
    <location>
        <begin position="2254"/>
        <end position="2275"/>
    </location>
</feature>
<feature type="compositionally biased region" description="Basic and acidic residues" evidence="1">
    <location>
        <begin position="957"/>
        <end position="968"/>
    </location>
</feature>
<protein>
    <submittedName>
        <fullName evidence="2">Uncharacterized protein</fullName>
    </submittedName>
</protein>
<feature type="region of interest" description="Disordered" evidence="1">
    <location>
        <begin position="614"/>
        <end position="968"/>
    </location>
</feature>
<gene>
    <name evidence="3" type="ORF">BN1204_012240</name>
    <name evidence="2" type="ORF">NCLIV_012240</name>
</gene>
<feature type="region of interest" description="Disordered" evidence="1">
    <location>
        <begin position="1726"/>
        <end position="1759"/>
    </location>
</feature>
<feature type="compositionally biased region" description="Acidic residues" evidence="1">
    <location>
        <begin position="660"/>
        <end position="670"/>
    </location>
</feature>
<feature type="region of interest" description="Disordered" evidence="1">
    <location>
        <begin position="2229"/>
        <end position="2248"/>
    </location>
</feature>
<feature type="compositionally biased region" description="Low complexity" evidence="1">
    <location>
        <begin position="2258"/>
        <end position="2273"/>
    </location>
</feature>
<reference evidence="3" key="4">
    <citation type="journal article" date="2015" name="PLoS ONE">
        <title>Comprehensive Evaluation of Toxoplasma gondii VEG and Neospora caninum LIV Genomes with Tachyzoite Stage Transcriptome and Proteome Defines Novel Transcript Features.</title>
        <authorList>
            <person name="Ramaprasad A."/>
            <person name="Mourier T."/>
            <person name="Naeem R."/>
            <person name="Malas T.B."/>
            <person name="Moussa E."/>
            <person name="Panigrahi A."/>
            <person name="Vermont S.J."/>
            <person name="Otto T.D."/>
            <person name="Wastling J."/>
            <person name="Pain A."/>
        </authorList>
    </citation>
    <scope>NUCLEOTIDE SEQUENCE</scope>
    <source>
        <strain evidence="3">Liverpool</strain>
    </source>
</reference>
<dbReference type="OMA" id="LLWHWER"/>
<accession>F0VCR1</accession>
<dbReference type="InParanoid" id="F0VCR1"/>
<feature type="compositionally biased region" description="Polar residues" evidence="1">
    <location>
        <begin position="915"/>
        <end position="928"/>
    </location>
</feature>
<feature type="compositionally biased region" description="Basic and acidic residues" evidence="1">
    <location>
        <begin position="2068"/>
        <end position="2083"/>
    </location>
</feature>
<feature type="compositionally biased region" description="Basic and acidic residues" evidence="1">
    <location>
        <begin position="700"/>
        <end position="710"/>
    </location>
</feature>
<feature type="region of interest" description="Disordered" evidence="1">
    <location>
        <begin position="1636"/>
        <end position="1658"/>
    </location>
</feature>
<reference evidence="4" key="3">
    <citation type="journal article" date="2012" name="PLoS Pathog.">
        <title>Comparative genomics of the apicomplexan parasites Toxoplasma gondii and Neospora caninum: Coccidia differing in host range and transmission strategy.</title>
        <authorList>
            <person name="Reid A.J."/>
            <person name="Vermont S.J."/>
            <person name="Cotton J.A."/>
            <person name="Harris D."/>
            <person name="Hill-Cawthorne G.A."/>
            <person name="Konen-Waisman S."/>
            <person name="Latham S.M."/>
            <person name="Mourier T."/>
            <person name="Norton R."/>
            <person name="Quail M.A."/>
            <person name="Sanders M."/>
            <person name="Shanmugam D."/>
            <person name="Sohal A."/>
            <person name="Wasmuth J.D."/>
            <person name="Brunk B."/>
            <person name="Grigg M.E."/>
            <person name="Howard J.C."/>
            <person name="Parkinson J."/>
            <person name="Roos D.S."/>
            <person name="Trees A.J."/>
            <person name="Berriman M."/>
            <person name="Pain A."/>
            <person name="Wastling J.M."/>
        </authorList>
    </citation>
    <scope>NUCLEOTIDE SEQUENCE [LARGE SCALE GENOMIC DNA]</scope>
    <source>
        <strain evidence="4">Liverpool</strain>
    </source>
</reference>
<feature type="compositionally biased region" description="Acidic residues" evidence="1">
    <location>
        <begin position="848"/>
        <end position="873"/>
    </location>
</feature>
<feature type="compositionally biased region" description="Basic and acidic residues" evidence="1">
    <location>
        <begin position="1460"/>
        <end position="1488"/>
    </location>
</feature>
<dbReference type="EMBL" id="FR823386">
    <property type="protein sequence ID" value="CBZ51426.1"/>
    <property type="molecule type" value="Genomic_DNA"/>
</dbReference>
<feature type="region of interest" description="Disordered" evidence="1">
    <location>
        <begin position="256"/>
        <end position="275"/>
    </location>
</feature>
<dbReference type="eggNOG" id="ENOG502R05Z">
    <property type="taxonomic scope" value="Eukaryota"/>
</dbReference>
<evidence type="ECO:0000313" key="4">
    <source>
        <dbReference type="Proteomes" id="UP000007494"/>
    </source>
</evidence>
<reference evidence="2" key="2">
    <citation type="submission" date="2011-03" db="EMBL/GenBank/DDBJ databases">
        <title>Comparative genomics and transcriptomics of Neospora caninum and Toxoplasma gondii.</title>
        <authorList>
            <person name="Reid A.J."/>
            <person name="Sohal A."/>
            <person name="Harris D."/>
            <person name="Quail M."/>
            <person name="Sanders M."/>
            <person name="Berriman M."/>
            <person name="Wastling J.M."/>
            <person name="Pain A."/>
        </authorList>
    </citation>
    <scope>NUCLEOTIDE SEQUENCE</scope>
    <source>
        <strain evidence="2">Liverpool</strain>
    </source>
</reference>
<feature type="region of interest" description="Disordered" evidence="1">
    <location>
        <begin position="2312"/>
        <end position="2332"/>
    </location>
</feature>
<organism evidence="2 4">
    <name type="scientific">Neospora caninum (strain Liverpool)</name>
    <dbReference type="NCBI Taxonomy" id="572307"/>
    <lineage>
        <taxon>Eukaryota</taxon>
        <taxon>Sar</taxon>
        <taxon>Alveolata</taxon>
        <taxon>Apicomplexa</taxon>
        <taxon>Conoidasida</taxon>
        <taxon>Coccidia</taxon>
        <taxon>Eucoccidiorida</taxon>
        <taxon>Eimeriorina</taxon>
        <taxon>Sarcocystidae</taxon>
        <taxon>Neospora</taxon>
    </lineage>
</organism>